<dbReference type="KEGG" id="chig:CH63R_14627"/>
<dbReference type="VEuPathDB" id="FungiDB:CH63R_14627"/>
<gene>
    <name evidence="1" type="ORF">CH63R_14627</name>
</gene>
<reference evidence="2" key="1">
    <citation type="journal article" date="2017" name="BMC Genomics">
        <title>Gapless genome assembly of Colletotrichum higginsianum reveals chromosome structure and association of transposable elements with secondary metabolite gene clusters.</title>
        <authorList>
            <person name="Dallery J.-F."/>
            <person name="Lapalu N."/>
            <person name="Zampounis A."/>
            <person name="Pigne S."/>
            <person name="Luyten I."/>
            <person name="Amselem J."/>
            <person name="Wittenberg A.H.J."/>
            <person name="Zhou S."/>
            <person name="de Queiroz M.V."/>
            <person name="Robin G.P."/>
            <person name="Auger A."/>
            <person name="Hainaut M."/>
            <person name="Henrissat B."/>
            <person name="Kim K.-T."/>
            <person name="Lee Y.-H."/>
            <person name="Lespinet O."/>
            <person name="Schwartz D.C."/>
            <person name="Thon M.R."/>
            <person name="O'Connell R.J."/>
        </authorList>
    </citation>
    <scope>NUCLEOTIDE SEQUENCE [LARGE SCALE GENOMIC DNA]</scope>
    <source>
        <strain evidence="2">IMI 349063</strain>
    </source>
</reference>
<name>A0A1B7XQL6_COLHI</name>
<dbReference type="Proteomes" id="UP000092177">
    <property type="component" value="Chromosome 12"/>
</dbReference>
<proteinExistence type="predicted"/>
<dbReference type="EMBL" id="LTAN01000012">
    <property type="protein sequence ID" value="OBR02055.1"/>
    <property type="molecule type" value="Genomic_DNA"/>
</dbReference>
<organism evidence="1 2">
    <name type="scientific">Colletotrichum higginsianum (strain IMI 349063)</name>
    <name type="common">Crucifer anthracnose fungus</name>
    <dbReference type="NCBI Taxonomy" id="759273"/>
    <lineage>
        <taxon>Eukaryota</taxon>
        <taxon>Fungi</taxon>
        <taxon>Dikarya</taxon>
        <taxon>Ascomycota</taxon>
        <taxon>Pezizomycotina</taxon>
        <taxon>Sordariomycetes</taxon>
        <taxon>Hypocreomycetidae</taxon>
        <taxon>Glomerellales</taxon>
        <taxon>Glomerellaceae</taxon>
        <taxon>Colletotrichum</taxon>
        <taxon>Colletotrichum destructivum species complex</taxon>
    </lineage>
</organism>
<evidence type="ECO:0000313" key="1">
    <source>
        <dbReference type="EMBL" id="OBR02055.1"/>
    </source>
</evidence>
<accession>A0A1B7XQL6</accession>
<evidence type="ECO:0000313" key="2">
    <source>
        <dbReference type="Proteomes" id="UP000092177"/>
    </source>
</evidence>
<keyword evidence="2" id="KW-1185">Reference proteome</keyword>
<comment type="caution">
    <text evidence="1">The sequence shown here is derived from an EMBL/GenBank/DDBJ whole genome shotgun (WGS) entry which is preliminary data.</text>
</comment>
<dbReference type="AlphaFoldDB" id="A0A1B7XQL6"/>
<protein>
    <submittedName>
        <fullName evidence="1">Uncharacterized protein</fullName>
    </submittedName>
</protein>
<dbReference type="GeneID" id="28873708"/>
<dbReference type="RefSeq" id="XP_018150573.1">
    <property type="nucleotide sequence ID" value="XM_018309601.1"/>
</dbReference>
<sequence length="230" mass="25903">METPHEETMDLAFDLFDRHLARDKDPDPKLEIDDMIDSDSGQEVIQCNEDFTHTKLKKSEWDTRWLGITPRQKPPITSRNRLLHYAVKTLPDKDALAFLKSHTQKGILEEFPLQALDGRSAHYSTCCCQILQAWMTNKVLQTSIVLLMGAVTDCLSLGEIPRKAAVVEHLQPTEAWAVIEYYFGQGGTVVAVVGAVFDSAKLFDVEVGDAMIDAEPEDYYKGISKCRNDL</sequence>